<dbReference type="HAMAP" id="MF_01043">
    <property type="entry name" value="PlsY"/>
    <property type="match status" value="1"/>
</dbReference>
<keyword evidence="8 10" id="KW-0594">Phospholipid biosynthesis</keyword>
<dbReference type="SMART" id="SM01207">
    <property type="entry name" value="G3P_acyltransf"/>
    <property type="match status" value="1"/>
</dbReference>
<evidence type="ECO:0000256" key="2">
    <source>
        <dbReference type="ARBA" id="ARBA00022516"/>
    </source>
</evidence>
<keyword evidence="5 10" id="KW-1133">Transmembrane helix</keyword>
<feature type="transmembrane region" description="Helical" evidence="10">
    <location>
        <begin position="83"/>
        <end position="104"/>
    </location>
</feature>
<comment type="subcellular location">
    <subcellularLocation>
        <location evidence="10">Cell membrane</location>
        <topology evidence="10">Multi-pass membrane protein</topology>
    </subcellularLocation>
</comment>
<evidence type="ECO:0000256" key="3">
    <source>
        <dbReference type="ARBA" id="ARBA00022679"/>
    </source>
</evidence>
<feature type="transmembrane region" description="Helical" evidence="10">
    <location>
        <begin position="116"/>
        <end position="137"/>
    </location>
</feature>
<dbReference type="PANTHER" id="PTHR30309">
    <property type="entry name" value="INNER MEMBRANE PROTEIN YGIH"/>
    <property type="match status" value="1"/>
</dbReference>
<gene>
    <name evidence="10 11" type="primary">plsY</name>
    <name evidence="11" type="ORF">COX18_06045</name>
</gene>
<protein>
    <recommendedName>
        <fullName evidence="10">Glycerol-3-phosphate acyltransferase</fullName>
    </recommendedName>
    <alternativeName>
        <fullName evidence="10">Acyl-PO4 G3P acyltransferase</fullName>
    </alternativeName>
    <alternativeName>
        <fullName evidence="10">Acyl-phosphate--glycerol-3-phosphate acyltransferase</fullName>
    </alternativeName>
    <alternativeName>
        <fullName evidence="10">G3P acyltransferase</fullName>
        <shortName evidence="10">GPAT</shortName>
        <ecNumber evidence="10">2.3.1.275</ecNumber>
    </alternativeName>
    <alternativeName>
        <fullName evidence="10">Lysophosphatidic acid synthase</fullName>
        <shortName evidence="10">LPA synthase</shortName>
    </alternativeName>
</protein>
<comment type="subunit">
    <text evidence="10">Probably interacts with PlsX.</text>
</comment>
<dbReference type="EC" id="2.3.1.275" evidence="10"/>
<evidence type="ECO:0000313" key="12">
    <source>
        <dbReference type="Proteomes" id="UP000231067"/>
    </source>
</evidence>
<feature type="transmembrane region" description="Helical" evidence="10">
    <location>
        <begin position="6"/>
        <end position="28"/>
    </location>
</feature>
<feature type="transmembrane region" description="Helical" evidence="10">
    <location>
        <begin position="157"/>
        <end position="179"/>
    </location>
</feature>
<comment type="caution">
    <text evidence="11">The sequence shown here is derived from an EMBL/GenBank/DDBJ whole genome shotgun (WGS) entry which is preliminary data.</text>
</comment>
<keyword evidence="9 10" id="KW-1208">Phospholipid metabolism</keyword>
<organism evidence="11 12">
    <name type="scientific">Candidatus Desantisbacteria bacterium CG23_combo_of_CG06-09_8_20_14_all_40_23</name>
    <dbReference type="NCBI Taxonomy" id="1974550"/>
    <lineage>
        <taxon>Bacteria</taxon>
        <taxon>Candidatus Desantisiibacteriota</taxon>
    </lineage>
</organism>
<dbReference type="GO" id="GO:0043772">
    <property type="term" value="F:acyl-phosphate glycerol-3-phosphate acyltransferase activity"/>
    <property type="evidence" value="ECO:0007669"/>
    <property type="project" value="UniProtKB-UniRule"/>
</dbReference>
<dbReference type="GO" id="GO:0008654">
    <property type="term" value="P:phospholipid biosynthetic process"/>
    <property type="evidence" value="ECO:0007669"/>
    <property type="project" value="UniProtKB-UniRule"/>
</dbReference>
<evidence type="ECO:0000256" key="6">
    <source>
        <dbReference type="ARBA" id="ARBA00023098"/>
    </source>
</evidence>
<keyword evidence="7 10" id="KW-0472">Membrane</keyword>
<dbReference type="UniPathway" id="UPA00085"/>
<evidence type="ECO:0000313" key="11">
    <source>
        <dbReference type="EMBL" id="PIP40652.1"/>
    </source>
</evidence>
<dbReference type="EMBL" id="PCSH01000107">
    <property type="protein sequence ID" value="PIP40652.1"/>
    <property type="molecule type" value="Genomic_DNA"/>
</dbReference>
<comment type="catalytic activity">
    <reaction evidence="10">
        <text>an acyl phosphate + sn-glycerol 3-phosphate = a 1-acyl-sn-glycero-3-phosphate + phosphate</text>
        <dbReference type="Rhea" id="RHEA:34075"/>
        <dbReference type="ChEBI" id="CHEBI:43474"/>
        <dbReference type="ChEBI" id="CHEBI:57597"/>
        <dbReference type="ChEBI" id="CHEBI:57970"/>
        <dbReference type="ChEBI" id="CHEBI:59918"/>
        <dbReference type="EC" id="2.3.1.275"/>
    </reaction>
</comment>
<keyword evidence="4 10" id="KW-0812">Transmembrane</keyword>
<evidence type="ECO:0000256" key="8">
    <source>
        <dbReference type="ARBA" id="ARBA00023209"/>
    </source>
</evidence>
<comment type="pathway">
    <text evidence="10">Lipid metabolism; phospholipid metabolism.</text>
</comment>
<keyword evidence="6 10" id="KW-0443">Lipid metabolism</keyword>
<comment type="similarity">
    <text evidence="10">Belongs to the PlsY family.</text>
</comment>
<evidence type="ECO:0000256" key="5">
    <source>
        <dbReference type="ARBA" id="ARBA00022989"/>
    </source>
</evidence>
<dbReference type="AlphaFoldDB" id="A0A2H0A5C8"/>
<sequence length="196" mass="21597">MWIIAVIFCLLSYLIGSIPTGYWIGLIVKKIDIRTVGSKNIGATNVFRILGRKYGILVLVLDILKGVIPVIGARIYFSPEFQVVWILVGLAAICGHTWTVFLGFKGGKGVATSLGVFLGLAPIPVLIIIPIFIGFFYTTRFVSLGSIISSLFLPPLVWIFTQSIPLLIFCIAMAVLIIIRHIPNIKRLIKGEENKL</sequence>
<dbReference type="NCBIfam" id="TIGR00023">
    <property type="entry name" value="glycerol-3-phosphate 1-O-acyltransferase PlsY"/>
    <property type="match status" value="1"/>
</dbReference>
<accession>A0A2H0A5C8</accession>
<reference evidence="11 12" key="1">
    <citation type="submission" date="2017-09" db="EMBL/GenBank/DDBJ databases">
        <title>Depth-based differentiation of microbial function through sediment-hosted aquifers and enrichment of novel symbionts in the deep terrestrial subsurface.</title>
        <authorList>
            <person name="Probst A.J."/>
            <person name="Ladd B."/>
            <person name="Jarett J.K."/>
            <person name="Geller-Mcgrath D.E."/>
            <person name="Sieber C.M."/>
            <person name="Emerson J.B."/>
            <person name="Anantharaman K."/>
            <person name="Thomas B.C."/>
            <person name="Malmstrom R."/>
            <person name="Stieglmeier M."/>
            <person name="Klingl A."/>
            <person name="Woyke T."/>
            <person name="Ryan C.M."/>
            <person name="Banfield J.F."/>
        </authorList>
    </citation>
    <scope>NUCLEOTIDE SEQUENCE [LARGE SCALE GENOMIC DNA]</scope>
    <source>
        <strain evidence="11">CG23_combo_of_CG06-09_8_20_14_all_40_23</strain>
    </source>
</reference>
<evidence type="ECO:0000256" key="4">
    <source>
        <dbReference type="ARBA" id="ARBA00022692"/>
    </source>
</evidence>
<evidence type="ECO:0000256" key="10">
    <source>
        <dbReference type="HAMAP-Rule" id="MF_01043"/>
    </source>
</evidence>
<keyword evidence="1 10" id="KW-1003">Cell membrane</keyword>
<dbReference type="GO" id="GO:0005886">
    <property type="term" value="C:plasma membrane"/>
    <property type="evidence" value="ECO:0007669"/>
    <property type="project" value="UniProtKB-SubCell"/>
</dbReference>
<dbReference type="Pfam" id="PF02660">
    <property type="entry name" value="G3P_acyltransf"/>
    <property type="match status" value="1"/>
</dbReference>
<evidence type="ECO:0000256" key="1">
    <source>
        <dbReference type="ARBA" id="ARBA00022475"/>
    </source>
</evidence>
<proteinExistence type="inferred from homology"/>
<evidence type="ECO:0000256" key="7">
    <source>
        <dbReference type="ARBA" id="ARBA00023136"/>
    </source>
</evidence>
<dbReference type="PANTHER" id="PTHR30309:SF0">
    <property type="entry name" value="GLYCEROL-3-PHOSPHATE ACYLTRANSFERASE-RELATED"/>
    <property type="match status" value="1"/>
</dbReference>
<keyword evidence="2 10" id="KW-0444">Lipid biosynthesis</keyword>
<keyword evidence="11" id="KW-0012">Acyltransferase</keyword>
<keyword evidence="3 10" id="KW-0808">Transferase</keyword>
<feature type="transmembrane region" description="Helical" evidence="10">
    <location>
        <begin position="54"/>
        <end position="77"/>
    </location>
</feature>
<dbReference type="Proteomes" id="UP000231067">
    <property type="component" value="Unassembled WGS sequence"/>
</dbReference>
<evidence type="ECO:0000256" key="9">
    <source>
        <dbReference type="ARBA" id="ARBA00023264"/>
    </source>
</evidence>
<name>A0A2H0A5C8_9BACT</name>
<comment type="function">
    <text evidence="10">Catalyzes the transfer of an acyl group from acyl-phosphate (acyl-PO(4)) to glycerol-3-phosphate (G3P) to form lysophosphatidic acid (LPA). This enzyme utilizes acyl-phosphate as fatty acyl donor, but not acyl-CoA or acyl-ACP.</text>
</comment>
<dbReference type="InterPro" id="IPR003811">
    <property type="entry name" value="G3P_acylTferase_PlsY"/>
</dbReference>